<evidence type="ECO:0000256" key="2">
    <source>
        <dbReference type="ARBA" id="ARBA00022723"/>
    </source>
</evidence>
<dbReference type="Gene3D" id="2.60.120.590">
    <property type="entry name" value="Alpha-ketoglutarate-dependent dioxygenase AlkB-like"/>
    <property type="match status" value="1"/>
</dbReference>
<dbReference type="InterPro" id="IPR004574">
    <property type="entry name" value="Alkb"/>
</dbReference>
<keyword evidence="5" id="KW-0408">Iron</keyword>
<evidence type="ECO:0000256" key="4">
    <source>
        <dbReference type="ARBA" id="ARBA00023002"/>
    </source>
</evidence>
<comment type="cofactor">
    <cofactor evidence="1">
        <name>Fe(2+)</name>
        <dbReference type="ChEBI" id="CHEBI:29033"/>
    </cofactor>
</comment>
<dbReference type="InterPro" id="IPR005123">
    <property type="entry name" value="Oxoglu/Fe-dep_dioxygenase_dom"/>
</dbReference>
<evidence type="ECO:0000313" key="8">
    <source>
        <dbReference type="Proteomes" id="UP001589834"/>
    </source>
</evidence>
<dbReference type="PANTHER" id="PTHR16557:SF2">
    <property type="entry name" value="NUCLEIC ACID DIOXYGENASE ALKBH1"/>
    <property type="match status" value="1"/>
</dbReference>
<evidence type="ECO:0000256" key="5">
    <source>
        <dbReference type="ARBA" id="ARBA00023004"/>
    </source>
</evidence>
<name>A0ABV6PX41_9BURK</name>
<keyword evidence="8" id="KW-1185">Reference proteome</keyword>
<organism evidence="7 8">
    <name type="scientific">Ottowia pentelensis</name>
    <dbReference type="NCBI Taxonomy" id="511108"/>
    <lineage>
        <taxon>Bacteria</taxon>
        <taxon>Pseudomonadati</taxon>
        <taxon>Pseudomonadota</taxon>
        <taxon>Betaproteobacteria</taxon>
        <taxon>Burkholderiales</taxon>
        <taxon>Comamonadaceae</taxon>
        <taxon>Ottowia</taxon>
    </lineage>
</organism>
<dbReference type="PANTHER" id="PTHR16557">
    <property type="entry name" value="ALKYLATED DNA REPAIR PROTEIN ALKB-RELATED"/>
    <property type="match status" value="1"/>
</dbReference>
<comment type="caution">
    <text evidence="7">The sequence shown here is derived from an EMBL/GenBank/DDBJ whole genome shotgun (WGS) entry which is preliminary data.</text>
</comment>
<dbReference type="EC" id="1.14.11.33" evidence="7"/>
<dbReference type="RefSeq" id="WP_377485428.1">
    <property type="nucleotide sequence ID" value="NZ_JBHLTN010000044.1"/>
</dbReference>
<dbReference type="GO" id="GO:0035516">
    <property type="term" value="F:broad specificity oxidative DNA demethylase activity"/>
    <property type="evidence" value="ECO:0007669"/>
    <property type="project" value="UniProtKB-EC"/>
</dbReference>
<accession>A0ABV6PX41</accession>
<evidence type="ECO:0000259" key="6">
    <source>
        <dbReference type="PROSITE" id="PS51471"/>
    </source>
</evidence>
<dbReference type="Pfam" id="PF13532">
    <property type="entry name" value="2OG-FeII_Oxy_2"/>
    <property type="match status" value="1"/>
</dbReference>
<evidence type="ECO:0000256" key="3">
    <source>
        <dbReference type="ARBA" id="ARBA00022964"/>
    </source>
</evidence>
<dbReference type="InterPro" id="IPR027450">
    <property type="entry name" value="AlkB-like"/>
</dbReference>
<dbReference type="SUPFAM" id="SSF51197">
    <property type="entry name" value="Clavaminate synthase-like"/>
    <property type="match status" value="1"/>
</dbReference>
<dbReference type="Proteomes" id="UP001589834">
    <property type="component" value="Unassembled WGS sequence"/>
</dbReference>
<keyword evidence="4 7" id="KW-0560">Oxidoreductase</keyword>
<protein>
    <submittedName>
        <fullName evidence="7">DNA oxidative demethylase AlkB</fullName>
        <ecNumber evidence="7">1.14.11.33</ecNumber>
    </submittedName>
</protein>
<keyword evidence="2" id="KW-0479">Metal-binding</keyword>
<keyword evidence="3" id="KW-0223">Dioxygenase</keyword>
<reference evidence="7 8" key="1">
    <citation type="submission" date="2024-09" db="EMBL/GenBank/DDBJ databases">
        <authorList>
            <person name="Sun Q."/>
            <person name="Mori K."/>
        </authorList>
    </citation>
    <scope>NUCLEOTIDE SEQUENCE [LARGE SCALE GENOMIC DNA]</scope>
    <source>
        <strain evidence="7 8">NCAIM B.02336</strain>
    </source>
</reference>
<gene>
    <name evidence="7" type="primary">alkB</name>
    <name evidence="7" type="ORF">ACFFGG_17840</name>
</gene>
<dbReference type="InterPro" id="IPR037151">
    <property type="entry name" value="AlkB-like_sf"/>
</dbReference>
<sequence>MQSLELFETPAQDPCQRLGPAAMVLRGFALPYVQQVLPAIEVIAATSPFRHMVTPGGFTMSVALTNCGALGWTSDRRGYRYTSVDPDAGVPWPVMPEAFARLASQAAKAAGFEHFEPDACLVNRYTPGARLSLHQDKNERDYDAPIVSVSLGMSATFLFGGHARTDPAVKVPLHHGDVAVWGGVDRLRYHGVMPLKDEPHALLGSQRINFTFRKAG</sequence>
<dbReference type="PROSITE" id="PS51471">
    <property type="entry name" value="FE2OG_OXY"/>
    <property type="match status" value="1"/>
</dbReference>
<proteinExistence type="predicted"/>
<dbReference type="NCBIfam" id="NF011930">
    <property type="entry name" value="PRK15401.1"/>
    <property type="match status" value="1"/>
</dbReference>
<feature type="domain" description="Fe2OG dioxygenase" evidence="6">
    <location>
        <begin position="116"/>
        <end position="216"/>
    </location>
</feature>
<evidence type="ECO:0000313" key="7">
    <source>
        <dbReference type="EMBL" id="MFC0594415.1"/>
    </source>
</evidence>
<evidence type="ECO:0000256" key="1">
    <source>
        <dbReference type="ARBA" id="ARBA00001954"/>
    </source>
</evidence>
<dbReference type="EMBL" id="JBHLTN010000044">
    <property type="protein sequence ID" value="MFC0594415.1"/>
    <property type="molecule type" value="Genomic_DNA"/>
</dbReference>